<evidence type="ECO:0000313" key="3">
    <source>
        <dbReference type="Proteomes" id="UP001597083"/>
    </source>
</evidence>
<protein>
    <submittedName>
        <fullName evidence="2">Uncharacterized protein</fullName>
    </submittedName>
</protein>
<feature type="non-terminal residue" evidence="2">
    <location>
        <position position="1"/>
    </location>
</feature>
<proteinExistence type="predicted"/>
<feature type="region of interest" description="Disordered" evidence="1">
    <location>
        <begin position="1"/>
        <end position="35"/>
    </location>
</feature>
<evidence type="ECO:0000256" key="1">
    <source>
        <dbReference type="SAM" id="MobiDB-lite"/>
    </source>
</evidence>
<name>A0ABW3CHC8_9ACTN</name>
<comment type="caution">
    <text evidence="2">The sequence shown here is derived from an EMBL/GenBank/DDBJ whole genome shotgun (WGS) entry which is preliminary data.</text>
</comment>
<dbReference type="EMBL" id="JBHTIR010002079">
    <property type="protein sequence ID" value="MFD0853335.1"/>
    <property type="molecule type" value="Genomic_DNA"/>
</dbReference>
<sequence>VSGDTIHAPTQPPSPEPLGDKPTQAERQAHSNAQAAVATYNRQAKAYKEAAEIVRTAREKEDEAIEVLRRGLNVISRNETIFTGDLTSGLAGAGFGAYAARASNKASKFRGLQNRYDTKAAQARARYDALRNQRISKFRFVKQFTNSIRQGNALASAQHYAQRAAGHGATANNYASQASKFAKVGKAVPFVGAGIAVVGGINDYTSGRESAAQAATSTLGGVAAGMAAGA</sequence>
<organism evidence="2 3">
    <name type="scientific">Actinomadura adrarensis</name>
    <dbReference type="NCBI Taxonomy" id="1819600"/>
    <lineage>
        <taxon>Bacteria</taxon>
        <taxon>Bacillati</taxon>
        <taxon>Actinomycetota</taxon>
        <taxon>Actinomycetes</taxon>
        <taxon>Streptosporangiales</taxon>
        <taxon>Thermomonosporaceae</taxon>
        <taxon>Actinomadura</taxon>
    </lineage>
</organism>
<dbReference type="Proteomes" id="UP001597083">
    <property type="component" value="Unassembled WGS sequence"/>
</dbReference>
<reference evidence="3" key="1">
    <citation type="journal article" date="2019" name="Int. J. Syst. Evol. Microbiol.">
        <title>The Global Catalogue of Microorganisms (GCM) 10K type strain sequencing project: providing services to taxonomists for standard genome sequencing and annotation.</title>
        <authorList>
            <consortium name="The Broad Institute Genomics Platform"/>
            <consortium name="The Broad Institute Genome Sequencing Center for Infectious Disease"/>
            <person name="Wu L."/>
            <person name="Ma J."/>
        </authorList>
    </citation>
    <scope>NUCLEOTIDE SEQUENCE [LARGE SCALE GENOMIC DNA]</scope>
    <source>
        <strain evidence="3">JCM 31696</strain>
    </source>
</reference>
<evidence type="ECO:0000313" key="2">
    <source>
        <dbReference type="EMBL" id="MFD0853335.1"/>
    </source>
</evidence>
<gene>
    <name evidence="2" type="ORF">ACFQ07_13930</name>
</gene>
<accession>A0ABW3CHC8</accession>
<keyword evidence="3" id="KW-1185">Reference proteome</keyword>
<feature type="non-terminal residue" evidence="2">
    <location>
        <position position="230"/>
    </location>
</feature>